<name>A0AAD8SX47_LOLMU</name>
<evidence type="ECO:0000256" key="2">
    <source>
        <dbReference type="SAM" id="MobiDB-lite"/>
    </source>
</evidence>
<keyword evidence="4" id="KW-1185">Reference proteome</keyword>
<feature type="coiled-coil region" evidence="1">
    <location>
        <begin position="34"/>
        <end position="61"/>
    </location>
</feature>
<proteinExistence type="predicted"/>
<sequence>MAELSVADLRRLLTATAEANKATAEAGQVNASRISELNVALEQLTRSHQEAARTATRMESTLDQVIQANTALDRSVSDLKQSMELVASRMTSMEKTAATLSTPGHADLCTGSFRPSGHRQQNRHQGVGAGEERTSTRTLVRGSIAGGRFYAS</sequence>
<dbReference type="Proteomes" id="UP001231189">
    <property type="component" value="Unassembled WGS sequence"/>
</dbReference>
<dbReference type="EMBL" id="JAUUTY010000003">
    <property type="protein sequence ID" value="KAK1665226.1"/>
    <property type="molecule type" value="Genomic_DNA"/>
</dbReference>
<keyword evidence="1" id="KW-0175">Coiled coil</keyword>
<comment type="caution">
    <text evidence="3">The sequence shown here is derived from an EMBL/GenBank/DDBJ whole genome shotgun (WGS) entry which is preliminary data.</text>
</comment>
<reference evidence="3" key="1">
    <citation type="submission" date="2023-07" db="EMBL/GenBank/DDBJ databases">
        <title>A chromosome-level genome assembly of Lolium multiflorum.</title>
        <authorList>
            <person name="Chen Y."/>
            <person name="Copetti D."/>
            <person name="Kolliker R."/>
            <person name="Studer B."/>
        </authorList>
    </citation>
    <scope>NUCLEOTIDE SEQUENCE</scope>
    <source>
        <strain evidence="3">02402/16</strain>
        <tissue evidence="3">Leaf</tissue>
    </source>
</reference>
<evidence type="ECO:0000313" key="3">
    <source>
        <dbReference type="EMBL" id="KAK1665226.1"/>
    </source>
</evidence>
<dbReference type="AlphaFoldDB" id="A0AAD8SX47"/>
<organism evidence="3 4">
    <name type="scientific">Lolium multiflorum</name>
    <name type="common">Italian ryegrass</name>
    <name type="synonym">Lolium perenne subsp. multiflorum</name>
    <dbReference type="NCBI Taxonomy" id="4521"/>
    <lineage>
        <taxon>Eukaryota</taxon>
        <taxon>Viridiplantae</taxon>
        <taxon>Streptophyta</taxon>
        <taxon>Embryophyta</taxon>
        <taxon>Tracheophyta</taxon>
        <taxon>Spermatophyta</taxon>
        <taxon>Magnoliopsida</taxon>
        <taxon>Liliopsida</taxon>
        <taxon>Poales</taxon>
        <taxon>Poaceae</taxon>
        <taxon>BOP clade</taxon>
        <taxon>Pooideae</taxon>
        <taxon>Poodae</taxon>
        <taxon>Poeae</taxon>
        <taxon>Poeae Chloroplast Group 2 (Poeae type)</taxon>
        <taxon>Loliodinae</taxon>
        <taxon>Loliinae</taxon>
        <taxon>Lolium</taxon>
    </lineage>
</organism>
<gene>
    <name evidence="3" type="ORF">QYE76_053385</name>
</gene>
<feature type="region of interest" description="Disordered" evidence="2">
    <location>
        <begin position="112"/>
        <end position="134"/>
    </location>
</feature>
<protein>
    <submittedName>
        <fullName evidence="3">Uncharacterized protein</fullName>
    </submittedName>
</protein>
<evidence type="ECO:0000256" key="1">
    <source>
        <dbReference type="SAM" id="Coils"/>
    </source>
</evidence>
<evidence type="ECO:0000313" key="4">
    <source>
        <dbReference type="Proteomes" id="UP001231189"/>
    </source>
</evidence>
<accession>A0AAD8SX47</accession>